<dbReference type="EMBL" id="GALA01000649">
    <property type="protein sequence ID" value="JAA94203.1"/>
    <property type="molecule type" value="mRNA"/>
</dbReference>
<proteinExistence type="evidence at transcript level"/>
<accession>T1E2J8</accession>
<evidence type="ECO:0000256" key="1">
    <source>
        <dbReference type="ARBA" id="ARBA00004613"/>
    </source>
</evidence>
<evidence type="ECO:0000313" key="5">
    <source>
        <dbReference type="EMBL" id="JAA94203.1"/>
    </source>
</evidence>
<evidence type="ECO:0000256" key="3">
    <source>
        <dbReference type="ARBA" id="ARBA00022525"/>
    </source>
</evidence>
<name>T1E2J8_9DIPT</name>
<comment type="subcellular location">
    <subcellularLocation>
        <location evidence="1">Secreted</location>
    </subcellularLocation>
</comment>
<comment type="similarity">
    <text evidence="2">Belongs to the PBP/GOBP family.</text>
</comment>
<keyword evidence="4" id="KW-0732">Signal</keyword>
<dbReference type="SUPFAM" id="SSF47565">
    <property type="entry name" value="Insect pheromone/odorant-binding proteins"/>
    <property type="match status" value="1"/>
</dbReference>
<evidence type="ECO:0000256" key="2">
    <source>
        <dbReference type="ARBA" id="ARBA00008098"/>
    </source>
</evidence>
<protein>
    <submittedName>
        <fullName evidence="5">Putative short d7 salivary protein</fullName>
    </submittedName>
</protein>
<sequence>MNLILSIFYCCLFSCLSMVEAESVFAKCAKQYYNNSTDKEILCKFTKLAVDANMPNMVNFINCGLNALGYYQEGSKELNVNKVHQDMILLGYRKEQEMQEVVGECKTEFGVGITALDYLSCLLIDKKTRREFKMLIMTKEADFLKQNFCS</sequence>
<feature type="signal peptide" evidence="4">
    <location>
        <begin position="1"/>
        <end position="21"/>
    </location>
</feature>
<evidence type="ECO:0000256" key="4">
    <source>
        <dbReference type="SAM" id="SignalP"/>
    </source>
</evidence>
<dbReference type="InterPro" id="IPR036728">
    <property type="entry name" value="PBP_GOBP_sf"/>
</dbReference>
<dbReference type="Gene3D" id="1.10.238.20">
    <property type="entry name" value="Pheromone/general odorant binding protein domain"/>
    <property type="match status" value="1"/>
</dbReference>
<reference evidence="5" key="1">
    <citation type="journal article" date="2013" name="BMC Genomics">
        <title>A deep insight into the sialotranscriptome of the mosquito, Psorophora albipes.</title>
        <authorList>
            <person name="Chagas A.C."/>
            <person name="Calvo E."/>
            <person name="Rios-Velasquez C.M."/>
            <person name="Pessoa F.A."/>
            <person name="Medeiros J.F."/>
            <person name="Ribeiro J.M."/>
        </authorList>
    </citation>
    <scope>NUCLEOTIDE SEQUENCE</scope>
</reference>
<dbReference type="GO" id="GO:0005549">
    <property type="term" value="F:odorant binding"/>
    <property type="evidence" value="ECO:0007669"/>
    <property type="project" value="InterPro"/>
</dbReference>
<keyword evidence="3" id="KW-0964">Secreted</keyword>
<feature type="chain" id="PRO_5004574746" evidence="4">
    <location>
        <begin position="22"/>
        <end position="150"/>
    </location>
</feature>
<dbReference type="AlphaFoldDB" id="T1E2J8"/>
<organism evidence="5">
    <name type="scientific">Psorophora albipes</name>
    <dbReference type="NCBI Taxonomy" id="869069"/>
    <lineage>
        <taxon>Eukaryota</taxon>
        <taxon>Metazoa</taxon>
        <taxon>Ecdysozoa</taxon>
        <taxon>Arthropoda</taxon>
        <taxon>Hexapoda</taxon>
        <taxon>Insecta</taxon>
        <taxon>Pterygota</taxon>
        <taxon>Neoptera</taxon>
        <taxon>Endopterygota</taxon>
        <taxon>Diptera</taxon>
        <taxon>Nematocera</taxon>
        <taxon>Culicoidea</taxon>
        <taxon>Culicidae</taxon>
        <taxon>Culicinae</taxon>
        <taxon>Aedini</taxon>
        <taxon>Psorophora</taxon>
    </lineage>
</organism>
<dbReference type="GO" id="GO:0005576">
    <property type="term" value="C:extracellular region"/>
    <property type="evidence" value="ECO:0007669"/>
    <property type="project" value="UniProtKB-SubCell"/>
</dbReference>